<accession>H6WNZ0</accession>
<reference evidence="1" key="1">
    <citation type="journal article" date="2012" name="ISME J.">
        <title>Functional metagenomics reveals novel salt tolerance loci from the human gut microbiome.</title>
        <authorList>
            <person name="Culligan E.P."/>
            <person name="Sleator R.D."/>
            <person name="Marchesi J.R."/>
            <person name="Hill C."/>
        </authorList>
    </citation>
    <scope>NUCLEOTIDE SEQUENCE</scope>
</reference>
<sequence length="79" mass="8662">MIKSPVRKTYGPGNFWFLKITNTPGGYGAGVQEDCSGCSSDRCDCKTALAGKVKTVSEWMISVDLLNSLWHVEVITFSE</sequence>
<protein>
    <submittedName>
        <fullName evidence="1">Uncharacterized protein</fullName>
    </submittedName>
</protein>
<evidence type="ECO:0000313" key="1">
    <source>
        <dbReference type="EMBL" id="AFA54921.1"/>
    </source>
</evidence>
<name>H6WNZ0_9BACT</name>
<proteinExistence type="predicted"/>
<organism evidence="1">
    <name type="scientific">uncultured Akkermansia sp. SMG25</name>
    <dbReference type="NCBI Taxonomy" id="1131822"/>
    <lineage>
        <taxon>Bacteria</taxon>
        <taxon>Pseudomonadati</taxon>
        <taxon>Verrucomicrobiota</taxon>
        <taxon>Verrucomicrobiia</taxon>
        <taxon>Verrucomicrobiales</taxon>
        <taxon>Akkermansiaceae</taxon>
        <taxon>Akkermansia</taxon>
        <taxon>environmental samples</taxon>
    </lineage>
</organism>
<dbReference type="AlphaFoldDB" id="H6WNZ0"/>
<dbReference type="EMBL" id="JQ269600">
    <property type="protein sequence ID" value="AFA54921.1"/>
    <property type="molecule type" value="Genomic_DNA"/>
</dbReference>